<evidence type="ECO:0000313" key="10">
    <source>
        <dbReference type="Proteomes" id="UP000800041"/>
    </source>
</evidence>
<feature type="transmembrane region" description="Helical" evidence="7">
    <location>
        <begin position="153"/>
        <end position="173"/>
    </location>
</feature>
<feature type="domain" description="Major facilitator superfamily (MFS) profile" evidence="8">
    <location>
        <begin position="57"/>
        <end position="478"/>
    </location>
</feature>
<protein>
    <submittedName>
        <fullName evidence="9">MFS transporter</fullName>
    </submittedName>
</protein>
<keyword evidence="10" id="KW-1185">Reference proteome</keyword>
<evidence type="ECO:0000256" key="5">
    <source>
        <dbReference type="ARBA" id="ARBA00023136"/>
    </source>
</evidence>
<dbReference type="GO" id="GO:0022857">
    <property type="term" value="F:transmembrane transporter activity"/>
    <property type="evidence" value="ECO:0007669"/>
    <property type="project" value="InterPro"/>
</dbReference>
<dbReference type="EMBL" id="ML977139">
    <property type="protein sequence ID" value="KAF1991382.1"/>
    <property type="molecule type" value="Genomic_DNA"/>
</dbReference>
<dbReference type="InterPro" id="IPR020846">
    <property type="entry name" value="MFS_dom"/>
</dbReference>
<keyword evidence="5 7" id="KW-0472">Membrane</keyword>
<reference evidence="9" key="1">
    <citation type="journal article" date="2020" name="Stud. Mycol.">
        <title>101 Dothideomycetes genomes: a test case for predicting lifestyles and emergence of pathogens.</title>
        <authorList>
            <person name="Haridas S."/>
            <person name="Albert R."/>
            <person name="Binder M."/>
            <person name="Bloem J."/>
            <person name="Labutti K."/>
            <person name="Salamov A."/>
            <person name="Andreopoulos B."/>
            <person name="Baker S."/>
            <person name="Barry K."/>
            <person name="Bills G."/>
            <person name="Bluhm B."/>
            <person name="Cannon C."/>
            <person name="Castanera R."/>
            <person name="Culley D."/>
            <person name="Daum C."/>
            <person name="Ezra D."/>
            <person name="Gonzalez J."/>
            <person name="Henrissat B."/>
            <person name="Kuo A."/>
            <person name="Liang C."/>
            <person name="Lipzen A."/>
            <person name="Lutzoni F."/>
            <person name="Magnuson J."/>
            <person name="Mondo S."/>
            <person name="Nolan M."/>
            <person name="Ohm R."/>
            <person name="Pangilinan J."/>
            <person name="Park H.-J."/>
            <person name="Ramirez L."/>
            <person name="Alfaro M."/>
            <person name="Sun H."/>
            <person name="Tritt A."/>
            <person name="Yoshinaga Y."/>
            <person name="Zwiers L.-H."/>
            <person name="Turgeon B."/>
            <person name="Goodwin S."/>
            <person name="Spatafora J."/>
            <person name="Crous P."/>
            <person name="Grigoriev I."/>
        </authorList>
    </citation>
    <scope>NUCLEOTIDE SEQUENCE</scope>
    <source>
        <strain evidence="9">CBS 113979</strain>
    </source>
</reference>
<organism evidence="9 10">
    <name type="scientific">Aulographum hederae CBS 113979</name>
    <dbReference type="NCBI Taxonomy" id="1176131"/>
    <lineage>
        <taxon>Eukaryota</taxon>
        <taxon>Fungi</taxon>
        <taxon>Dikarya</taxon>
        <taxon>Ascomycota</taxon>
        <taxon>Pezizomycotina</taxon>
        <taxon>Dothideomycetes</taxon>
        <taxon>Pleosporomycetidae</taxon>
        <taxon>Aulographales</taxon>
        <taxon>Aulographaceae</taxon>
    </lineage>
</organism>
<feature type="transmembrane region" description="Helical" evidence="7">
    <location>
        <begin position="128"/>
        <end position="147"/>
    </location>
</feature>
<evidence type="ECO:0000256" key="4">
    <source>
        <dbReference type="ARBA" id="ARBA00022989"/>
    </source>
</evidence>
<feature type="transmembrane region" description="Helical" evidence="7">
    <location>
        <begin position="58"/>
        <end position="79"/>
    </location>
</feature>
<dbReference type="Proteomes" id="UP000800041">
    <property type="component" value="Unassembled WGS sequence"/>
</dbReference>
<keyword evidence="3 7" id="KW-0812">Transmembrane</keyword>
<evidence type="ECO:0000259" key="8">
    <source>
        <dbReference type="PROSITE" id="PS50850"/>
    </source>
</evidence>
<feature type="transmembrane region" description="Helical" evidence="7">
    <location>
        <begin position="351"/>
        <end position="370"/>
    </location>
</feature>
<feature type="compositionally biased region" description="Gly residues" evidence="6">
    <location>
        <begin position="499"/>
        <end position="509"/>
    </location>
</feature>
<dbReference type="PROSITE" id="PS50850">
    <property type="entry name" value="MFS"/>
    <property type="match status" value="1"/>
</dbReference>
<keyword evidence="4 7" id="KW-1133">Transmembrane helix</keyword>
<dbReference type="InterPro" id="IPR036259">
    <property type="entry name" value="MFS_trans_sf"/>
</dbReference>
<dbReference type="InterPro" id="IPR011701">
    <property type="entry name" value="MFS"/>
</dbReference>
<dbReference type="PRINTS" id="PR01035">
    <property type="entry name" value="TCRTETA"/>
</dbReference>
<feature type="region of interest" description="Disordered" evidence="6">
    <location>
        <begin position="1"/>
        <end position="51"/>
    </location>
</feature>
<sequence length="520" mass="55726">MSPTTSPKPSAVNEITPLLAASSSGPTAQANEGPIVDETPQDESSQQDEDRPLPMDQILTLCYIRLIEPISYFSIFPYINKMIFETGGIEEEDVGFYSGLIESLFSCTQMCVMIFWGRAADRWGRKPTLIVSLIGATIACSLFGFSQNIWQMVVFRCCAGAFAGTIVTVRAMITENSTPKTQARAFSLFAFSGNLGIMLGPLIGGSLEHLDTKFPDTFGHNKFMINYPYAVPTLITGAFGISATLFGVFMLKETLVKKSGSSSDTQPMSTMEILRSPGVPQVLLVFGWVALNALGYTAVVPIFWFEPPTLGGFGLSPVWISIFLAISGASQAIWILFVFPPLQTRYGSKKVMFYCACLFPVTYALAPVFNTFLRRGWVAAFWATAPAAQALGSCVSMAFTAIQLCLNAASPSPTAFGTLNALALTLNSAIRAFTPGLFASVYATGVKHQILGGHLIWLILAMSGVGMAAACLWLPDEGAPGVRGKVVDREERGRLVNGDGSGSGYGATNGNGNAEAEPRD</sequence>
<evidence type="ECO:0000313" key="9">
    <source>
        <dbReference type="EMBL" id="KAF1991382.1"/>
    </source>
</evidence>
<evidence type="ECO:0000256" key="1">
    <source>
        <dbReference type="ARBA" id="ARBA00004141"/>
    </source>
</evidence>
<dbReference type="SUPFAM" id="SSF103473">
    <property type="entry name" value="MFS general substrate transporter"/>
    <property type="match status" value="1"/>
</dbReference>
<comment type="subcellular location">
    <subcellularLocation>
        <location evidence="1">Membrane</location>
        <topology evidence="1">Multi-pass membrane protein</topology>
    </subcellularLocation>
</comment>
<feature type="transmembrane region" description="Helical" evidence="7">
    <location>
        <begin position="455"/>
        <end position="475"/>
    </location>
</feature>
<dbReference type="Gene3D" id="1.20.1250.20">
    <property type="entry name" value="MFS general substrate transporter like domains"/>
    <property type="match status" value="1"/>
</dbReference>
<feature type="transmembrane region" description="Helical" evidence="7">
    <location>
        <begin position="94"/>
        <end position="116"/>
    </location>
</feature>
<dbReference type="AlphaFoldDB" id="A0A6G1HEA2"/>
<dbReference type="CDD" id="cd17330">
    <property type="entry name" value="MFS_SLC46_TetA_like"/>
    <property type="match status" value="1"/>
</dbReference>
<dbReference type="PANTHER" id="PTHR23504:SF3">
    <property type="entry name" value="MAJOR FACILITATOR SUPERFAMILY (MFS) PROFILE DOMAIN-CONTAINING PROTEIN"/>
    <property type="match status" value="1"/>
</dbReference>
<accession>A0A6G1HEA2</accession>
<feature type="transmembrane region" description="Helical" evidence="7">
    <location>
        <begin position="421"/>
        <end position="443"/>
    </location>
</feature>
<feature type="transmembrane region" description="Helical" evidence="7">
    <location>
        <begin position="227"/>
        <end position="251"/>
    </location>
</feature>
<feature type="compositionally biased region" description="Polar residues" evidence="6">
    <location>
        <begin position="21"/>
        <end position="30"/>
    </location>
</feature>
<evidence type="ECO:0000256" key="2">
    <source>
        <dbReference type="ARBA" id="ARBA00022448"/>
    </source>
</evidence>
<feature type="transmembrane region" description="Helical" evidence="7">
    <location>
        <begin position="317"/>
        <end position="339"/>
    </location>
</feature>
<evidence type="ECO:0000256" key="7">
    <source>
        <dbReference type="SAM" id="Phobius"/>
    </source>
</evidence>
<feature type="transmembrane region" description="Helical" evidence="7">
    <location>
        <begin position="185"/>
        <end position="207"/>
    </location>
</feature>
<dbReference type="InterPro" id="IPR001958">
    <property type="entry name" value="Tet-R_TetA/multi-R_MdtG-like"/>
</dbReference>
<feature type="transmembrane region" description="Helical" evidence="7">
    <location>
        <begin position="282"/>
        <end position="305"/>
    </location>
</feature>
<dbReference type="Pfam" id="PF07690">
    <property type="entry name" value="MFS_1"/>
    <property type="match status" value="1"/>
</dbReference>
<feature type="region of interest" description="Disordered" evidence="6">
    <location>
        <begin position="488"/>
        <end position="520"/>
    </location>
</feature>
<keyword evidence="2" id="KW-0813">Transport</keyword>
<proteinExistence type="predicted"/>
<evidence type="ECO:0000256" key="6">
    <source>
        <dbReference type="SAM" id="MobiDB-lite"/>
    </source>
</evidence>
<dbReference type="PANTHER" id="PTHR23504">
    <property type="entry name" value="MAJOR FACILITATOR SUPERFAMILY DOMAIN-CONTAINING PROTEIN 10"/>
    <property type="match status" value="1"/>
</dbReference>
<gene>
    <name evidence="9" type="ORF">K402DRAFT_388792</name>
</gene>
<evidence type="ECO:0000256" key="3">
    <source>
        <dbReference type="ARBA" id="ARBA00022692"/>
    </source>
</evidence>
<dbReference type="GO" id="GO:0016020">
    <property type="term" value="C:membrane"/>
    <property type="evidence" value="ECO:0007669"/>
    <property type="project" value="UniProtKB-SubCell"/>
</dbReference>
<name>A0A6G1HEA2_9PEZI</name>
<dbReference type="OrthoDB" id="419616at2759"/>